<feature type="coiled-coil region" evidence="1">
    <location>
        <begin position="62"/>
        <end position="96"/>
    </location>
</feature>
<feature type="compositionally biased region" description="Acidic residues" evidence="2">
    <location>
        <begin position="612"/>
        <end position="642"/>
    </location>
</feature>
<dbReference type="Proteomes" id="UP001270362">
    <property type="component" value="Unassembled WGS sequence"/>
</dbReference>
<dbReference type="AlphaFoldDB" id="A0AAE0X0X5"/>
<feature type="region of interest" description="Disordered" evidence="2">
    <location>
        <begin position="823"/>
        <end position="875"/>
    </location>
</feature>
<evidence type="ECO:0000313" key="4">
    <source>
        <dbReference type="Proteomes" id="UP001270362"/>
    </source>
</evidence>
<reference evidence="3" key="1">
    <citation type="journal article" date="2023" name="Mol. Phylogenet. Evol.">
        <title>Genome-scale phylogeny and comparative genomics of the fungal order Sordariales.</title>
        <authorList>
            <person name="Hensen N."/>
            <person name="Bonometti L."/>
            <person name="Westerberg I."/>
            <person name="Brannstrom I.O."/>
            <person name="Guillou S."/>
            <person name="Cros-Aarteil S."/>
            <person name="Calhoun S."/>
            <person name="Haridas S."/>
            <person name="Kuo A."/>
            <person name="Mondo S."/>
            <person name="Pangilinan J."/>
            <person name="Riley R."/>
            <person name="LaButti K."/>
            <person name="Andreopoulos B."/>
            <person name="Lipzen A."/>
            <person name="Chen C."/>
            <person name="Yan M."/>
            <person name="Daum C."/>
            <person name="Ng V."/>
            <person name="Clum A."/>
            <person name="Steindorff A."/>
            <person name="Ohm R.A."/>
            <person name="Martin F."/>
            <person name="Silar P."/>
            <person name="Natvig D.O."/>
            <person name="Lalanne C."/>
            <person name="Gautier V."/>
            <person name="Ament-Velasquez S.L."/>
            <person name="Kruys A."/>
            <person name="Hutchinson M.I."/>
            <person name="Powell A.J."/>
            <person name="Barry K."/>
            <person name="Miller A.N."/>
            <person name="Grigoriev I.V."/>
            <person name="Debuchy R."/>
            <person name="Gladieux P."/>
            <person name="Hiltunen Thoren M."/>
            <person name="Johannesson H."/>
        </authorList>
    </citation>
    <scope>NUCLEOTIDE SEQUENCE</scope>
    <source>
        <strain evidence="3">CBS 314.62</strain>
    </source>
</reference>
<feature type="compositionally biased region" description="Acidic residues" evidence="2">
    <location>
        <begin position="550"/>
        <end position="560"/>
    </location>
</feature>
<feature type="compositionally biased region" description="Polar residues" evidence="2">
    <location>
        <begin position="663"/>
        <end position="678"/>
    </location>
</feature>
<reference evidence="3" key="2">
    <citation type="submission" date="2023-06" db="EMBL/GenBank/DDBJ databases">
        <authorList>
            <consortium name="Lawrence Berkeley National Laboratory"/>
            <person name="Haridas S."/>
            <person name="Hensen N."/>
            <person name="Bonometti L."/>
            <person name="Westerberg I."/>
            <person name="Brannstrom I.O."/>
            <person name="Guillou S."/>
            <person name="Cros-Aarteil S."/>
            <person name="Calhoun S."/>
            <person name="Kuo A."/>
            <person name="Mondo S."/>
            <person name="Pangilinan J."/>
            <person name="Riley R."/>
            <person name="Labutti K."/>
            <person name="Andreopoulos B."/>
            <person name="Lipzen A."/>
            <person name="Chen C."/>
            <person name="Yanf M."/>
            <person name="Daum C."/>
            <person name="Ng V."/>
            <person name="Clum A."/>
            <person name="Steindorff A."/>
            <person name="Ohm R."/>
            <person name="Martin F."/>
            <person name="Silar P."/>
            <person name="Natvig D."/>
            <person name="Lalanne C."/>
            <person name="Gautier V."/>
            <person name="Ament-Velasquez S.L."/>
            <person name="Kruys A."/>
            <person name="Hutchinson M.I."/>
            <person name="Powell A.J."/>
            <person name="Barry K."/>
            <person name="Miller A.N."/>
            <person name="Grigoriev I.V."/>
            <person name="Debuchy R."/>
            <person name="Gladieux P."/>
            <person name="Thoren M.H."/>
            <person name="Johannesson H."/>
        </authorList>
    </citation>
    <scope>NUCLEOTIDE SEQUENCE</scope>
    <source>
        <strain evidence="3">CBS 314.62</strain>
    </source>
</reference>
<organism evidence="3 4">
    <name type="scientific">Podospora appendiculata</name>
    <dbReference type="NCBI Taxonomy" id="314037"/>
    <lineage>
        <taxon>Eukaryota</taxon>
        <taxon>Fungi</taxon>
        <taxon>Dikarya</taxon>
        <taxon>Ascomycota</taxon>
        <taxon>Pezizomycotina</taxon>
        <taxon>Sordariomycetes</taxon>
        <taxon>Sordariomycetidae</taxon>
        <taxon>Sordariales</taxon>
        <taxon>Podosporaceae</taxon>
        <taxon>Podospora</taxon>
    </lineage>
</organism>
<evidence type="ECO:0000256" key="2">
    <source>
        <dbReference type="SAM" id="MobiDB-lite"/>
    </source>
</evidence>
<proteinExistence type="predicted"/>
<keyword evidence="4" id="KW-1185">Reference proteome</keyword>
<comment type="caution">
    <text evidence="3">The sequence shown here is derived from an EMBL/GenBank/DDBJ whole genome shotgun (WGS) entry which is preliminary data.</text>
</comment>
<sequence>MDNYFRTPALRADVSVARGVADDAMMHEENAQPAPAHLGGASAYDCGNNQCRHHKTMLRGELQQRQNLLAAEVEKNQALNRQNDQLKEAVASLRVRLSRRGKHTTRQWQKMLRQYLENGNIGDYSIIYRQCCKEENMSVSLSWIHPSVRLVEPRRFGLDAPEVEIAPALPEIALLGGNPNAPAPFNFERLPWEAQARIFKIWLMKDGLIHAFSRLDPFVRPASFPSAEELRRNRSGLKTYFYWGRRECNITEDGKDPNDVLHILFVSKRFCWIGVHCFYGLNTFAFSSLGEWQRFGNGIGDARLERLQHIELTWRGQQYFTVAPPPPPPNPDPRKKCDPRIPFSYRTFGLSLLPDCRRLRTLVVHVNEGRIGTKSSYGRRQYEPENFKEYMRRKTAGQPNQRMSRSLRNLQGMDYIYTLRGLDWIRFYDLDQAADGDRVGVHDWSFTEDIKICTVDKVPSWRETSLLENLAPLFRSAEGDADNLQRWQPNDDDLTLIRSFYVGDNAPRSFDDMRRGNHRDVDIPTATQGSQDSLSSDVELDSSSGSESGSDSDLDSDSDSDGGGTRLNVLRRHTRPATGAARRPAAQDRANNAPRPALVNNADNTNAIVISDNDDSDDSAETSSSESDDSELDDTSDDTDSSSDDRGPTTIVLSDDDSDSDSTNDLFVRQSQNSQSRADSAERGSMSGGLSPEGRGSSSQIGPQQTPYAASMSRANASVTPASRPPSMLNTNSPVPQQAGREMTRSPSGLFVSPNPEQRFSPFQLMQPLPWHTPSRAGTFSREPTFASSRFLTPPLTREQLLRRSTPLIPSRMASEVIDITGDTVRVVTPAGPPDEAGESSKRPSADTIMEDADDDETSQAKRRRTDHRSSSPQA</sequence>
<feature type="compositionally biased region" description="Acidic residues" evidence="2">
    <location>
        <begin position="849"/>
        <end position="858"/>
    </location>
</feature>
<feature type="compositionally biased region" description="Basic and acidic residues" evidence="2">
    <location>
        <begin position="509"/>
        <end position="522"/>
    </location>
</feature>
<name>A0AAE0X0X5_9PEZI</name>
<feature type="region of interest" description="Disordered" evidence="2">
    <location>
        <begin position="508"/>
        <end position="791"/>
    </location>
</feature>
<feature type="compositionally biased region" description="Polar residues" evidence="2">
    <location>
        <begin position="696"/>
        <end position="721"/>
    </location>
</feature>
<gene>
    <name evidence="3" type="ORF">B0T22DRAFT_282932</name>
</gene>
<keyword evidence="1" id="KW-0175">Coiled coil</keyword>
<evidence type="ECO:0000313" key="3">
    <source>
        <dbReference type="EMBL" id="KAK3682416.1"/>
    </source>
</evidence>
<feature type="compositionally biased region" description="Low complexity" evidence="2">
    <location>
        <begin position="532"/>
        <end position="549"/>
    </location>
</feature>
<dbReference type="EMBL" id="JAULSO010000005">
    <property type="protein sequence ID" value="KAK3682416.1"/>
    <property type="molecule type" value="Genomic_DNA"/>
</dbReference>
<evidence type="ECO:0000256" key="1">
    <source>
        <dbReference type="SAM" id="Coils"/>
    </source>
</evidence>
<accession>A0AAE0X0X5</accession>
<protein>
    <submittedName>
        <fullName evidence="3">Uncharacterized protein</fullName>
    </submittedName>
</protein>